<evidence type="ECO:0000256" key="3">
    <source>
        <dbReference type="ARBA" id="ARBA00022679"/>
    </source>
</evidence>
<proteinExistence type="inferred from homology"/>
<evidence type="ECO:0000313" key="6">
    <source>
        <dbReference type="EMBL" id="SDX98080.1"/>
    </source>
</evidence>
<protein>
    <submittedName>
        <fullName evidence="6">Glycosyltransferase involved in cell wall bisynthesis</fullName>
    </submittedName>
</protein>
<dbReference type="RefSeq" id="WP_021073158.1">
    <property type="nucleotide sequence ID" value="NZ_FNPC01000002.1"/>
</dbReference>
<dbReference type="GeneID" id="43838883"/>
<organism evidence="6 7">
    <name type="scientific">Halopenitus persicus</name>
    <dbReference type="NCBI Taxonomy" id="1048396"/>
    <lineage>
        <taxon>Archaea</taxon>
        <taxon>Methanobacteriati</taxon>
        <taxon>Methanobacteriota</taxon>
        <taxon>Stenosarchaea group</taxon>
        <taxon>Halobacteria</taxon>
        <taxon>Halobacteriales</taxon>
        <taxon>Haloferacaceae</taxon>
        <taxon>Halopenitus</taxon>
    </lineage>
</organism>
<evidence type="ECO:0000256" key="2">
    <source>
        <dbReference type="ARBA" id="ARBA00022676"/>
    </source>
</evidence>
<dbReference type="Gene3D" id="3.90.550.10">
    <property type="entry name" value="Spore Coat Polysaccharide Biosynthesis Protein SpsA, Chain A"/>
    <property type="match status" value="1"/>
</dbReference>
<feature type="domain" description="Glycosyltransferase 2-like" evidence="5">
    <location>
        <begin position="4"/>
        <end position="116"/>
    </location>
</feature>
<comment type="similarity">
    <text evidence="1">Belongs to the glycosyltransferase 2 family.</text>
</comment>
<dbReference type="Pfam" id="PF00535">
    <property type="entry name" value="Glycos_transf_2"/>
    <property type="match status" value="1"/>
</dbReference>
<sequence>MNLSVVVPTLNGRDQLADGLDALSAHAPAAEVIVVNGPSADGTTGMVRDREDVDVLVEISDRSVNVARNAGIEVATGEAVALVDYDNRIGPDWIEGVEAGLEHADVVTGPVARPLRAGQTADSAERRRIAGRNVTYFAGGNVVFRAGVLEDLDGFDEYLETGGSRDAAHRLAGLDHEVRWESDLSVERDPDASPAADGGRPDRDWGWKYRALAYRLAKNYGFRPTVIRRVAAHALGDSTSVARDVVRGAATPTGWVANGRDVLLGTATGFSDGMVARARDRTPTRNPYGLSTRADRAVAKYDRRKDDETDEDGGDDETDGGSGDDGTASQPP</sequence>
<dbReference type="InterPro" id="IPR001173">
    <property type="entry name" value="Glyco_trans_2-like"/>
</dbReference>
<keyword evidence="7" id="KW-1185">Reference proteome</keyword>
<evidence type="ECO:0000259" key="5">
    <source>
        <dbReference type="Pfam" id="PF00535"/>
    </source>
</evidence>
<gene>
    <name evidence="6" type="ORF">SAMN05216564_102331</name>
</gene>
<dbReference type="EMBL" id="FNPC01000002">
    <property type="protein sequence ID" value="SDX98080.1"/>
    <property type="molecule type" value="Genomic_DNA"/>
</dbReference>
<reference evidence="7" key="1">
    <citation type="submission" date="2016-10" db="EMBL/GenBank/DDBJ databases">
        <authorList>
            <person name="Varghese N."/>
            <person name="Submissions S."/>
        </authorList>
    </citation>
    <scope>NUCLEOTIDE SEQUENCE [LARGE SCALE GENOMIC DNA]</scope>
    <source>
        <strain evidence="7">DC30,IBRC 10041,KCTC 4046</strain>
    </source>
</reference>
<dbReference type="PANTHER" id="PTHR43179">
    <property type="entry name" value="RHAMNOSYLTRANSFERASE WBBL"/>
    <property type="match status" value="1"/>
</dbReference>
<dbReference type="SUPFAM" id="SSF53448">
    <property type="entry name" value="Nucleotide-diphospho-sugar transferases"/>
    <property type="match status" value="1"/>
</dbReference>
<evidence type="ECO:0000256" key="1">
    <source>
        <dbReference type="ARBA" id="ARBA00006739"/>
    </source>
</evidence>
<dbReference type="Proteomes" id="UP000199079">
    <property type="component" value="Unassembled WGS sequence"/>
</dbReference>
<keyword evidence="3 6" id="KW-0808">Transferase</keyword>
<dbReference type="GO" id="GO:0016757">
    <property type="term" value="F:glycosyltransferase activity"/>
    <property type="evidence" value="ECO:0007669"/>
    <property type="project" value="UniProtKB-KW"/>
</dbReference>
<dbReference type="PANTHER" id="PTHR43179:SF12">
    <property type="entry name" value="GALACTOFURANOSYLTRANSFERASE GLFT2"/>
    <property type="match status" value="1"/>
</dbReference>
<dbReference type="OrthoDB" id="196370at2157"/>
<dbReference type="InterPro" id="IPR029044">
    <property type="entry name" value="Nucleotide-diphossugar_trans"/>
</dbReference>
<name>A0A1H3G4Q4_9EURY</name>
<accession>A0A1H3G4Q4</accession>
<evidence type="ECO:0000256" key="4">
    <source>
        <dbReference type="SAM" id="MobiDB-lite"/>
    </source>
</evidence>
<dbReference type="CDD" id="cd00761">
    <property type="entry name" value="Glyco_tranf_GTA_type"/>
    <property type="match status" value="1"/>
</dbReference>
<keyword evidence="2" id="KW-0328">Glycosyltransferase</keyword>
<feature type="compositionally biased region" description="Acidic residues" evidence="4">
    <location>
        <begin position="308"/>
        <end position="319"/>
    </location>
</feature>
<feature type="region of interest" description="Disordered" evidence="4">
    <location>
        <begin position="275"/>
        <end position="332"/>
    </location>
</feature>
<feature type="compositionally biased region" description="Basic and acidic residues" evidence="4">
    <location>
        <begin position="293"/>
        <end position="307"/>
    </location>
</feature>
<evidence type="ECO:0000313" key="7">
    <source>
        <dbReference type="Proteomes" id="UP000199079"/>
    </source>
</evidence>
<dbReference type="AlphaFoldDB" id="A0A1H3G4Q4"/>